<dbReference type="AlphaFoldDB" id="A0AAF0J771"/>
<feature type="region of interest" description="Disordered" evidence="1">
    <location>
        <begin position="219"/>
        <end position="251"/>
    </location>
</feature>
<dbReference type="Proteomes" id="UP001213623">
    <property type="component" value="Chromosome 3"/>
</dbReference>
<feature type="region of interest" description="Disordered" evidence="1">
    <location>
        <begin position="126"/>
        <end position="207"/>
    </location>
</feature>
<protein>
    <submittedName>
        <fullName evidence="2">Uncharacterized protein</fullName>
    </submittedName>
</protein>
<keyword evidence="3" id="KW-1185">Reference proteome</keyword>
<dbReference type="PANTHER" id="PTHR28307:SF2">
    <property type="entry name" value="PROTEIN PAL1"/>
    <property type="match status" value="1"/>
</dbReference>
<accession>A0AAF0J771</accession>
<dbReference type="InterPro" id="IPR013226">
    <property type="entry name" value="Pal1"/>
</dbReference>
<sequence length="361" mass="39207">MSQYVDPQIINAEDATHHSRLDVIDQLDITGLTGASLFHHDSPYDACSPQFNRGTRTAPVRAFDRSVDPVTKALLETHQQRESSVGNEDDSREHFHELSELSAHQDGAELVNDYVQPTTAQGELMGTTAEPWQEFHNTSPYRRDVATRSASKEPQFDDMEAILLGGRRRTPTTDARRDASPHPTDELEGSNRLASKESGAGLGRSKSLLGRFRRLKVNPEQAARADDAAQPPAPHALTRSQTSQAPQAAAPLYSSKVPTTYALPMNTAGASAGQMGPSMSLHQPESAYTLSGNDAPRSSLPLPPPLPPKERGMDVAAAPVSRPSQSDRGAAYAQPASSEPPSRGMGLWRRLTLPRRRDVSQ</sequence>
<feature type="compositionally biased region" description="Basic and acidic residues" evidence="1">
    <location>
        <begin position="141"/>
        <end position="155"/>
    </location>
</feature>
<feature type="compositionally biased region" description="Basic and acidic residues" evidence="1">
    <location>
        <begin position="174"/>
        <end position="185"/>
    </location>
</feature>
<dbReference type="EMBL" id="CP119894">
    <property type="protein sequence ID" value="WFD26725.1"/>
    <property type="molecule type" value="Genomic_DNA"/>
</dbReference>
<dbReference type="GO" id="GO:0005737">
    <property type="term" value="C:cytoplasm"/>
    <property type="evidence" value="ECO:0007669"/>
    <property type="project" value="TreeGrafter"/>
</dbReference>
<evidence type="ECO:0000313" key="3">
    <source>
        <dbReference type="Proteomes" id="UP001213623"/>
    </source>
</evidence>
<evidence type="ECO:0000256" key="1">
    <source>
        <dbReference type="SAM" id="MobiDB-lite"/>
    </source>
</evidence>
<reference evidence="2" key="1">
    <citation type="submission" date="2023-03" db="EMBL/GenBank/DDBJ databases">
        <title>Mating type loci evolution in Malassezia.</title>
        <authorList>
            <person name="Coelho M.A."/>
        </authorList>
    </citation>
    <scope>NUCLEOTIDE SEQUENCE</scope>
    <source>
        <strain evidence="2">CBS 9557</strain>
    </source>
</reference>
<proteinExistence type="predicted"/>
<dbReference type="PANTHER" id="PTHR28307">
    <property type="entry name" value="PROTEIN PAL1"/>
    <property type="match status" value="1"/>
</dbReference>
<name>A0AAF0J771_9BASI</name>
<gene>
    <name evidence="2" type="ORF">MNAN1_001710</name>
</gene>
<feature type="region of interest" description="Disordered" evidence="1">
    <location>
        <begin position="268"/>
        <end position="361"/>
    </location>
</feature>
<dbReference type="Pfam" id="PF08316">
    <property type="entry name" value="Pal1"/>
    <property type="match status" value="1"/>
</dbReference>
<evidence type="ECO:0000313" key="2">
    <source>
        <dbReference type="EMBL" id="WFD26725.1"/>
    </source>
</evidence>
<feature type="compositionally biased region" description="Polar residues" evidence="1">
    <location>
        <begin position="280"/>
        <end position="292"/>
    </location>
</feature>
<organism evidence="2 3">
    <name type="scientific">Malassezia nana</name>
    <dbReference type="NCBI Taxonomy" id="180528"/>
    <lineage>
        <taxon>Eukaryota</taxon>
        <taxon>Fungi</taxon>
        <taxon>Dikarya</taxon>
        <taxon>Basidiomycota</taxon>
        <taxon>Ustilaginomycotina</taxon>
        <taxon>Malasseziomycetes</taxon>
        <taxon>Malasseziales</taxon>
        <taxon>Malasseziaceae</taxon>
        <taxon>Malassezia</taxon>
    </lineage>
</organism>